<evidence type="ECO:0000256" key="2">
    <source>
        <dbReference type="ARBA" id="ARBA00022737"/>
    </source>
</evidence>
<dbReference type="Pfam" id="PF00400">
    <property type="entry name" value="WD40"/>
    <property type="match status" value="5"/>
</dbReference>
<name>A0A518FI67_9PLAN</name>
<organism evidence="6 7">
    <name type="scientific">Gimesia panareensis</name>
    <dbReference type="NCBI Taxonomy" id="2527978"/>
    <lineage>
        <taxon>Bacteria</taxon>
        <taxon>Pseudomonadati</taxon>
        <taxon>Planctomycetota</taxon>
        <taxon>Planctomycetia</taxon>
        <taxon>Planctomycetales</taxon>
        <taxon>Planctomycetaceae</taxon>
        <taxon>Gimesia</taxon>
    </lineage>
</organism>
<proteinExistence type="predicted"/>
<feature type="compositionally biased region" description="Low complexity" evidence="4">
    <location>
        <begin position="43"/>
        <end position="62"/>
    </location>
</feature>
<dbReference type="InterPro" id="IPR024977">
    <property type="entry name" value="Apc4-like_WD40_dom"/>
</dbReference>
<evidence type="ECO:0000313" key="6">
    <source>
        <dbReference type="EMBL" id="QDV16045.1"/>
    </source>
</evidence>
<dbReference type="PANTHER" id="PTHR19848">
    <property type="entry name" value="WD40 REPEAT PROTEIN"/>
    <property type="match status" value="1"/>
</dbReference>
<dbReference type="AlphaFoldDB" id="A0A518FI67"/>
<feature type="domain" description="Anaphase-promoting complex subunit 4-like WD40" evidence="5">
    <location>
        <begin position="163"/>
        <end position="235"/>
    </location>
</feature>
<dbReference type="SUPFAM" id="SSF50978">
    <property type="entry name" value="WD40 repeat-like"/>
    <property type="match status" value="1"/>
</dbReference>
<gene>
    <name evidence="6" type="ORF">Pan153_06660</name>
</gene>
<dbReference type="PROSITE" id="PS00678">
    <property type="entry name" value="WD_REPEATS_1"/>
    <property type="match status" value="3"/>
</dbReference>
<dbReference type="InterPro" id="IPR001680">
    <property type="entry name" value="WD40_rpt"/>
</dbReference>
<dbReference type="PROSITE" id="PS50082">
    <property type="entry name" value="WD_REPEATS_2"/>
    <property type="match status" value="6"/>
</dbReference>
<dbReference type="PROSITE" id="PS51257">
    <property type="entry name" value="PROKAR_LIPOPROTEIN"/>
    <property type="match status" value="1"/>
</dbReference>
<accession>A0A518FI67</accession>
<feature type="repeat" description="WD" evidence="3">
    <location>
        <begin position="909"/>
        <end position="950"/>
    </location>
</feature>
<feature type="repeat" description="WD" evidence="3">
    <location>
        <begin position="589"/>
        <end position="630"/>
    </location>
</feature>
<protein>
    <submittedName>
        <fullName evidence="6">Translocation protein TolB</fullName>
    </submittedName>
</protein>
<dbReference type="Proteomes" id="UP000320839">
    <property type="component" value="Chromosome"/>
</dbReference>
<dbReference type="EMBL" id="CP036317">
    <property type="protein sequence ID" value="QDV16045.1"/>
    <property type="molecule type" value="Genomic_DNA"/>
</dbReference>
<evidence type="ECO:0000259" key="5">
    <source>
        <dbReference type="Pfam" id="PF12894"/>
    </source>
</evidence>
<dbReference type="Gene3D" id="2.130.10.10">
    <property type="entry name" value="YVTN repeat-like/Quinoprotein amine dehydrogenase"/>
    <property type="match status" value="5"/>
</dbReference>
<dbReference type="PROSITE" id="PS50294">
    <property type="entry name" value="WD_REPEATS_REGION"/>
    <property type="match status" value="6"/>
</dbReference>
<feature type="repeat" description="WD" evidence="3">
    <location>
        <begin position="547"/>
        <end position="580"/>
    </location>
</feature>
<feature type="repeat" description="WD" evidence="3">
    <location>
        <begin position="819"/>
        <end position="860"/>
    </location>
</feature>
<dbReference type="SMART" id="SM00320">
    <property type="entry name" value="WD40"/>
    <property type="match status" value="13"/>
</dbReference>
<feature type="repeat" description="WD" evidence="3">
    <location>
        <begin position="193"/>
        <end position="234"/>
    </location>
</feature>
<dbReference type="PANTHER" id="PTHR19848:SF8">
    <property type="entry name" value="F-BOX AND WD REPEAT DOMAIN CONTAINING 7"/>
    <property type="match status" value="1"/>
</dbReference>
<dbReference type="InterPro" id="IPR019775">
    <property type="entry name" value="WD40_repeat_CS"/>
</dbReference>
<feature type="region of interest" description="Disordered" evidence="4">
    <location>
        <begin position="26"/>
        <end position="73"/>
    </location>
</feature>
<evidence type="ECO:0000313" key="7">
    <source>
        <dbReference type="Proteomes" id="UP000320839"/>
    </source>
</evidence>
<dbReference type="InterPro" id="IPR036322">
    <property type="entry name" value="WD40_repeat_dom_sf"/>
</dbReference>
<reference evidence="6 7" key="1">
    <citation type="submission" date="2019-02" db="EMBL/GenBank/DDBJ databases">
        <title>Deep-cultivation of Planctomycetes and their phenomic and genomic characterization uncovers novel biology.</title>
        <authorList>
            <person name="Wiegand S."/>
            <person name="Jogler M."/>
            <person name="Boedeker C."/>
            <person name="Pinto D."/>
            <person name="Vollmers J."/>
            <person name="Rivas-Marin E."/>
            <person name="Kohn T."/>
            <person name="Peeters S.H."/>
            <person name="Heuer A."/>
            <person name="Rast P."/>
            <person name="Oberbeckmann S."/>
            <person name="Bunk B."/>
            <person name="Jeske O."/>
            <person name="Meyerdierks A."/>
            <person name="Storesund J.E."/>
            <person name="Kallscheuer N."/>
            <person name="Luecker S."/>
            <person name="Lage O.M."/>
            <person name="Pohl T."/>
            <person name="Merkel B.J."/>
            <person name="Hornburger P."/>
            <person name="Mueller R.-W."/>
            <person name="Bruemmer F."/>
            <person name="Labrenz M."/>
            <person name="Spormann A.M."/>
            <person name="Op den Camp H."/>
            <person name="Overmann J."/>
            <person name="Amann R."/>
            <person name="Jetten M.S.M."/>
            <person name="Mascher T."/>
            <person name="Medema M.H."/>
            <person name="Devos D.P."/>
            <person name="Kaster A.-K."/>
            <person name="Ovreas L."/>
            <person name="Rohde M."/>
            <person name="Galperin M.Y."/>
            <person name="Jogler C."/>
        </authorList>
    </citation>
    <scope>NUCLEOTIDE SEQUENCE [LARGE SCALE GENOMIC DNA]</scope>
    <source>
        <strain evidence="6 7">Pan153</strain>
    </source>
</reference>
<feature type="repeat" description="WD" evidence="3">
    <location>
        <begin position="736"/>
        <end position="777"/>
    </location>
</feature>
<dbReference type="OrthoDB" id="500858at2"/>
<dbReference type="InterPro" id="IPR011047">
    <property type="entry name" value="Quinoprotein_ADH-like_sf"/>
</dbReference>
<dbReference type="RefSeq" id="WP_145454024.1">
    <property type="nucleotide sequence ID" value="NZ_CP036317.1"/>
</dbReference>
<dbReference type="InterPro" id="IPR015943">
    <property type="entry name" value="WD40/YVTN_repeat-like_dom_sf"/>
</dbReference>
<evidence type="ECO:0000256" key="1">
    <source>
        <dbReference type="ARBA" id="ARBA00022574"/>
    </source>
</evidence>
<dbReference type="SUPFAM" id="SSF63829">
    <property type="entry name" value="Calcium-dependent phosphotriesterase"/>
    <property type="match status" value="1"/>
</dbReference>
<dbReference type="CDD" id="cd00200">
    <property type="entry name" value="WD40"/>
    <property type="match status" value="2"/>
</dbReference>
<dbReference type="Pfam" id="PF12894">
    <property type="entry name" value="ANAPC4_WD40"/>
    <property type="match status" value="1"/>
</dbReference>
<keyword evidence="1 3" id="KW-0853">WD repeat</keyword>
<keyword evidence="2" id="KW-0677">Repeat</keyword>
<evidence type="ECO:0000256" key="4">
    <source>
        <dbReference type="SAM" id="MobiDB-lite"/>
    </source>
</evidence>
<dbReference type="SUPFAM" id="SSF50998">
    <property type="entry name" value="Quinoprotein alcohol dehydrogenase-like"/>
    <property type="match status" value="1"/>
</dbReference>
<sequence length="1028" mass="111810">MRYQFGIQSVLLSLVVLGLISLQGCSSTKTDEESPAPQPDVTASPSEEPSPQEAQPSQPVPVTQAISKSATTPEVIEVPTQPSVVIALADTSPKIGPGYYSGKQDAVIYSAPLVEELSVSPDGRYAAVSRHINAEGSLLQVWDLKSGKVVKECHEPLGVTAVAFSPDSQLLAYGARDRTVVLQPLPEGPAQRWVKHNLSIGGLDFSPDGKLLASLGHDNQLFIWDVETGKVISEAIDGKGRFASEVHFVAPDRLWTLGTDDKVRWYNFTDNKLVYQNEVTLPEHTWIMAADDENLFGRFPDYSLHVLGASTGKDVMPSPFQPTLPEKGELKPEQRLSKVAVASQSHDFAFATADGTLTFGKQTRPAQTEQVKFEAPVSALATDQSGQSWVVATWTGDLMVISGKRTSEPRWLEKQATDHPLVAPRFSSDGKRLVALKGANHVISKDIATGLVEQQIPFPESKTMNDKNHVTTVLSAPHQIYCGTSTGKVEVLDSKTSTVTSIPPVSGSGPAITSLALSPDGKQLLAGDAVGNAIWINPGSKAPPVSQQAHKGRVRAATFSPDGRWAATAGEGHSVVIWDVGQQSKRSIQQGHDSVVQALAFSPDSRWLVSGDREGGFRIWDAQTGLQVWKTALRDARLRQHEWPAMAEIMKWPDAYPDQGITSIAFNPDQRVLAVGTVSGYLQTFDLVHFRELSTVFTRGPISDMKFAEDSSSLLIANIPGEVIRCWQSPKPPHMLSGHDGYIRFAALDESGKRAVTGGHDKQLCVWDVDQVKIVQSLDNKEVVSAGALSPDGQRAVTVGFGSGVIFWDLAQMKRLDKRYGHQARIWSLAFSLDGKEVATGSEDKSVRIWDFETRKTRVKIPHESAVHFVRFSPDGQQLLTSTSNERGWKFPGRFQLWDASNGKLLAELKGHRASVNSAVFSEDGTEITSCGADGQVCRWDAASGKQLSSLTCRNGLSHAYTLPGSPFLVMLRFSNGVFIDDAKSLKRLSEFNVPTRTIGDLNVSSKSNRIIAGTSEGRVFVWSIGEE</sequence>
<evidence type="ECO:0000256" key="3">
    <source>
        <dbReference type="PROSITE-ProRule" id="PRU00221"/>
    </source>
</evidence>